<protein>
    <recommendedName>
        <fullName evidence="1">GST N-terminal domain-containing protein</fullName>
    </recommendedName>
</protein>
<dbReference type="AlphaFoldDB" id="A0A8J4CQ97"/>
<name>A0A8J4CQ97_9CHLO</name>
<feature type="domain" description="GST N-terminal" evidence="1">
    <location>
        <begin position="13"/>
        <end position="80"/>
    </location>
</feature>
<dbReference type="Pfam" id="PF13409">
    <property type="entry name" value="GST_N_2"/>
    <property type="match status" value="1"/>
</dbReference>
<gene>
    <name evidence="2" type="ORF">Vretifemale_14559</name>
    <name evidence="3" type="ORF">Vretimale_13841</name>
</gene>
<reference evidence="2" key="1">
    <citation type="journal article" date="2021" name="Proc. Natl. Acad. Sci. U.S.A.">
        <title>Three genomes in the algal genus Volvox reveal the fate of a haploid sex-determining region after a transition to homothallism.</title>
        <authorList>
            <person name="Yamamoto K."/>
            <person name="Hamaji T."/>
            <person name="Kawai-Toyooka H."/>
            <person name="Matsuzaki R."/>
            <person name="Takahashi F."/>
            <person name="Nishimura Y."/>
            <person name="Kawachi M."/>
            <person name="Noguchi H."/>
            <person name="Minakuchi Y."/>
            <person name="Umen J.G."/>
            <person name="Toyoda A."/>
            <person name="Nozaki H."/>
        </authorList>
    </citation>
    <scope>NUCLEOTIDE SEQUENCE</scope>
    <source>
        <strain evidence="3">NIES-3785</strain>
        <strain evidence="2">NIES-3786</strain>
    </source>
</reference>
<dbReference type="EMBL" id="BNCP01000035">
    <property type="protein sequence ID" value="GIL86142.1"/>
    <property type="molecule type" value="Genomic_DNA"/>
</dbReference>
<proteinExistence type="predicted"/>
<dbReference type="InterPro" id="IPR036249">
    <property type="entry name" value="Thioredoxin-like_sf"/>
</dbReference>
<organism evidence="2 4">
    <name type="scientific">Volvox reticuliferus</name>
    <dbReference type="NCBI Taxonomy" id="1737510"/>
    <lineage>
        <taxon>Eukaryota</taxon>
        <taxon>Viridiplantae</taxon>
        <taxon>Chlorophyta</taxon>
        <taxon>core chlorophytes</taxon>
        <taxon>Chlorophyceae</taxon>
        <taxon>CS clade</taxon>
        <taxon>Chlamydomonadales</taxon>
        <taxon>Volvocaceae</taxon>
        <taxon>Volvox</taxon>
    </lineage>
</organism>
<accession>A0A8J4CQ97</accession>
<dbReference type="InterPro" id="IPR004045">
    <property type="entry name" value="Glutathione_S-Trfase_N"/>
</dbReference>
<comment type="caution">
    <text evidence="2">The sequence shown here is derived from an EMBL/GenBank/DDBJ whole genome shotgun (WGS) entry which is preliminary data.</text>
</comment>
<dbReference type="SUPFAM" id="SSF47616">
    <property type="entry name" value="GST C-terminal domain-like"/>
    <property type="match status" value="1"/>
</dbReference>
<dbReference type="InterPro" id="IPR036282">
    <property type="entry name" value="Glutathione-S-Trfase_C_sf"/>
</dbReference>
<evidence type="ECO:0000313" key="4">
    <source>
        <dbReference type="Proteomes" id="UP000747110"/>
    </source>
</evidence>
<evidence type="ECO:0000259" key="1">
    <source>
        <dbReference type="Pfam" id="PF13409"/>
    </source>
</evidence>
<evidence type="ECO:0000313" key="3">
    <source>
        <dbReference type="EMBL" id="GIM10060.1"/>
    </source>
</evidence>
<dbReference type="Gene3D" id="3.40.30.10">
    <property type="entry name" value="Glutaredoxin"/>
    <property type="match status" value="1"/>
</dbReference>
<evidence type="ECO:0000313" key="2">
    <source>
        <dbReference type="EMBL" id="GIL86142.1"/>
    </source>
</evidence>
<dbReference type="OrthoDB" id="527395at2759"/>
<dbReference type="SUPFAM" id="SSF52833">
    <property type="entry name" value="Thioredoxin-like"/>
    <property type="match status" value="1"/>
</dbReference>
<keyword evidence="4" id="KW-1185">Reference proteome</keyword>
<dbReference type="EMBL" id="BNCQ01000033">
    <property type="protein sequence ID" value="GIM10060.1"/>
    <property type="molecule type" value="Genomic_DNA"/>
</dbReference>
<dbReference type="Proteomes" id="UP000747110">
    <property type="component" value="Unassembled WGS sequence"/>
</dbReference>
<dbReference type="Proteomes" id="UP000722791">
    <property type="component" value="Unassembled WGS sequence"/>
</dbReference>
<sequence>MTGVPELVSLRISAWSLKARFALKYHCIKYRTTPYLPLFGELKLRIRLWEWRRKLTVPVMFTPNDGVLMQSYDIAQWADRHSARPDAVRLFPEGKEAQVSSWNAKSDVVLFFGRSSLVEFLLSDPAAMRQQMPPGLRWLGPLGTALMVAIARRLRDKYREEANRTSLTKALDVLREAQAALRAPGALGPDGERHLVGGALTYADMAMAVAVQTLKPFSPLSAANARPQLKVFQPYQEEFADLIAWRDALFTKYFPADNERCTKKSH</sequence>